<dbReference type="InterPro" id="IPR002716">
    <property type="entry name" value="PIN_dom"/>
</dbReference>
<comment type="cofactor">
    <cofactor evidence="1">
        <name>Mg(2+)</name>
        <dbReference type="ChEBI" id="CHEBI:18420"/>
    </cofactor>
</comment>
<dbReference type="EMBL" id="JPHD02000065">
    <property type="protein sequence ID" value="KGE52441.1"/>
    <property type="molecule type" value="Genomic_DNA"/>
</dbReference>
<dbReference type="RefSeq" id="WP_017155271.1">
    <property type="nucleotide sequence ID" value="NZ_CP053649.1"/>
</dbReference>
<dbReference type="Proteomes" id="UP000028012">
    <property type="component" value="Unassembled WGS sequence"/>
</dbReference>
<keyword evidence="8" id="KW-0238">DNA-binding</keyword>
<gene>
    <name evidence="8" type="ORF">GW15_0208505</name>
</gene>
<dbReference type="STRING" id="325777.GW15_0208505"/>
<dbReference type="GeneID" id="58003510"/>
<dbReference type="AlphaFoldDB" id="A0A098Q0B0"/>
<evidence type="ECO:0000313" key="8">
    <source>
        <dbReference type="EMBL" id="KGE52441.1"/>
    </source>
</evidence>
<organism evidence="8 9">
    <name type="scientific">Xanthomonas axonopodis pv. vasculorum</name>
    <dbReference type="NCBI Taxonomy" id="325777"/>
    <lineage>
        <taxon>Bacteria</taxon>
        <taxon>Pseudomonadati</taxon>
        <taxon>Pseudomonadota</taxon>
        <taxon>Gammaproteobacteria</taxon>
        <taxon>Lysobacterales</taxon>
        <taxon>Lysobacteraceae</taxon>
        <taxon>Xanthomonas</taxon>
    </lineage>
</organism>
<dbReference type="CDD" id="cd09854">
    <property type="entry name" value="PIN_VapC-like"/>
    <property type="match status" value="1"/>
</dbReference>
<reference evidence="8 9" key="1">
    <citation type="submission" date="2014-09" db="EMBL/GenBank/DDBJ databases">
        <title>A draft genome sequence for Xanthomonas axonopodis pv. vasculorum NCPPB 900.</title>
        <authorList>
            <person name="Harrison J."/>
            <person name="Studholme D.J."/>
        </authorList>
    </citation>
    <scope>NUCLEOTIDE SEQUENCE [LARGE SCALE GENOMIC DNA]</scope>
    <source>
        <strain evidence="8 9">NCPPB 900</strain>
    </source>
</reference>
<dbReference type="PANTHER" id="PTHR33653:SF1">
    <property type="entry name" value="RIBONUCLEASE VAPC2"/>
    <property type="match status" value="1"/>
</dbReference>
<dbReference type="Pfam" id="PF01850">
    <property type="entry name" value="PIN"/>
    <property type="match status" value="1"/>
</dbReference>
<evidence type="ECO:0000256" key="2">
    <source>
        <dbReference type="ARBA" id="ARBA00022649"/>
    </source>
</evidence>
<keyword evidence="2" id="KW-1277">Toxin-antitoxin system</keyword>
<accession>A0A098Q0B0</accession>
<comment type="caution">
    <text evidence="8">The sequence shown here is derived from an EMBL/GenBank/DDBJ whole genome shotgun (WGS) entry which is preliminary data.</text>
</comment>
<evidence type="ECO:0000256" key="1">
    <source>
        <dbReference type="ARBA" id="ARBA00001946"/>
    </source>
</evidence>
<proteinExistence type="inferred from homology"/>
<protein>
    <submittedName>
        <fullName evidence="8">DNA-binding protein</fullName>
    </submittedName>
</protein>
<evidence type="ECO:0000256" key="7">
    <source>
        <dbReference type="ARBA" id="ARBA00038093"/>
    </source>
</evidence>
<keyword evidence="4" id="KW-0479">Metal-binding</keyword>
<dbReference type="PANTHER" id="PTHR33653">
    <property type="entry name" value="RIBONUCLEASE VAPC2"/>
    <property type="match status" value="1"/>
</dbReference>
<dbReference type="SUPFAM" id="SSF88723">
    <property type="entry name" value="PIN domain-like"/>
    <property type="match status" value="1"/>
</dbReference>
<dbReference type="HOGENOM" id="CLU_137728_0_0_6"/>
<evidence type="ECO:0000256" key="6">
    <source>
        <dbReference type="ARBA" id="ARBA00022842"/>
    </source>
</evidence>
<dbReference type="InterPro" id="IPR029060">
    <property type="entry name" value="PIN-like_dom_sf"/>
</dbReference>
<dbReference type="GO" id="GO:0046872">
    <property type="term" value="F:metal ion binding"/>
    <property type="evidence" value="ECO:0007669"/>
    <property type="project" value="UniProtKB-KW"/>
</dbReference>
<evidence type="ECO:0000256" key="4">
    <source>
        <dbReference type="ARBA" id="ARBA00022723"/>
    </source>
</evidence>
<sequence>MIALDSSVLLDILIGDPVYGEVSEVCIGDALARDEVVVCDAVVAEVLAMLDTQVDLMETLASIGVRYEATQEAAAVRAGHMNKRFRARGGKRERVVADFLIGAHAMLQCDGLITRDEGFFRDYFKGLKIVVPKPAP</sequence>
<dbReference type="GO" id="GO:0016787">
    <property type="term" value="F:hydrolase activity"/>
    <property type="evidence" value="ECO:0007669"/>
    <property type="project" value="UniProtKB-KW"/>
</dbReference>
<dbReference type="Gene3D" id="3.40.50.1010">
    <property type="entry name" value="5'-nuclease"/>
    <property type="match status" value="1"/>
</dbReference>
<keyword evidence="5" id="KW-0378">Hydrolase</keyword>
<name>A0A098Q0B0_9XANT</name>
<keyword evidence="3" id="KW-0540">Nuclease</keyword>
<dbReference type="GO" id="GO:0003677">
    <property type="term" value="F:DNA binding"/>
    <property type="evidence" value="ECO:0007669"/>
    <property type="project" value="UniProtKB-KW"/>
</dbReference>
<dbReference type="eggNOG" id="COG1487">
    <property type="taxonomic scope" value="Bacteria"/>
</dbReference>
<dbReference type="GO" id="GO:0004518">
    <property type="term" value="F:nuclease activity"/>
    <property type="evidence" value="ECO:0007669"/>
    <property type="project" value="UniProtKB-KW"/>
</dbReference>
<evidence type="ECO:0000256" key="5">
    <source>
        <dbReference type="ARBA" id="ARBA00022801"/>
    </source>
</evidence>
<dbReference type="InterPro" id="IPR050556">
    <property type="entry name" value="Type_II_TA_system_RNase"/>
</dbReference>
<comment type="similarity">
    <text evidence="7">Belongs to the PINc/VapC protein family.</text>
</comment>
<keyword evidence="6" id="KW-0460">Magnesium</keyword>
<evidence type="ECO:0000256" key="3">
    <source>
        <dbReference type="ARBA" id="ARBA00022722"/>
    </source>
</evidence>
<evidence type="ECO:0000313" key="9">
    <source>
        <dbReference type="Proteomes" id="UP000028012"/>
    </source>
</evidence>